<dbReference type="eggNOG" id="COG2220">
    <property type="taxonomic scope" value="Bacteria"/>
</dbReference>
<dbReference type="GO" id="GO:0008270">
    <property type="term" value="F:zinc ion binding"/>
    <property type="evidence" value="ECO:0007669"/>
    <property type="project" value="InterPro"/>
</dbReference>
<dbReference type="InterPro" id="IPR036866">
    <property type="entry name" value="RibonucZ/Hydroxyglut_hydro"/>
</dbReference>
<dbReference type="Gene3D" id="3.60.15.10">
    <property type="entry name" value="Ribonuclease Z/Hydroxyacylglutathione hydrolase-like"/>
    <property type="match status" value="1"/>
</dbReference>
<reference evidence="2 3" key="1">
    <citation type="journal article" date="2013" name="Genome Announc.">
        <title>Draft Genome Sequence of Cesiribacter andamanensis Strain AMV16T, Isolated from a Soil Sample from a Mud Volcano in the Andaman Islands, India.</title>
        <authorList>
            <person name="Shivaji S."/>
            <person name="Ara S."/>
            <person name="Begum Z."/>
            <person name="Srinivas T.N."/>
            <person name="Singh A."/>
            <person name="Kumar Pinnaka A."/>
        </authorList>
    </citation>
    <scope>NUCLEOTIDE SEQUENCE [LARGE SCALE GENOMIC DNA]</scope>
    <source>
        <strain evidence="2 3">AMV16</strain>
    </source>
</reference>
<dbReference type="OrthoDB" id="9805728at2"/>
<proteinExistence type="predicted"/>
<dbReference type="InterPro" id="IPR001279">
    <property type="entry name" value="Metallo-B-lactamas"/>
</dbReference>
<dbReference type="PANTHER" id="PTHR15032:SF4">
    <property type="entry name" value="N-ACYL-PHOSPHATIDYLETHANOLAMINE-HYDROLYZING PHOSPHOLIPASE D"/>
    <property type="match status" value="1"/>
</dbReference>
<accession>M7N2J6</accession>
<name>M7N2J6_9BACT</name>
<dbReference type="RefSeq" id="WP_009195383.1">
    <property type="nucleotide sequence ID" value="NZ_AODQ01000042.1"/>
</dbReference>
<gene>
    <name evidence="2" type="ORF">ADICEAN_01987</name>
</gene>
<dbReference type="GO" id="GO:0005737">
    <property type="term" value="C:cytoplasm"/>
    <property type="evidence" value="ECO:0007669"/>
    <property type="project" value="TreeGrafter"/>
</dbReference>
<keyword evidence="3" id="KW-1185">Reference proteome</keyword>
<evidence type="ECO:0000313" key="3">
    <source>
        <dbReference type="Proteomes" id="UP000011910"/>
    </source>
</evidence>
<dbReference type="Pfam" id="PF12706">
    <property type="entry name" value="Lactamase_B_2"/>
    <property type="match status" value="1"/>
</dbReference>
<dbReference type="PIRSF" id="PIRSF038896">
    <property type="entry name" value="NAPE-PLD"/>
    <property type="match status" value="1"/>
</dbReference>
<evidence type="ECO:0000313" key="2">
    <source>
        <dbReference type="EMBL" id="EMR02893.1"/>
    </source>
</evidence>
<dbReference type="EMBL" id="AODQ01000042">
    <property type="protein sequence ID" value="EMR02893.1"/>
    <property type="molecule type" value="Genomic_DNA"/>
</dbReference>
<comment type="caution">
    <text evidence="2">The sequence shown here is derived from an EMBL/GenBank/DDBJ whole genome shotgun (WGS) entry which is preliminary data.</text>
</comment>
<protein>
    <submittedName>
        <fullName evidence="2">Metal-dependent hydrolase</fullName>
    </submittedName>
</protein>
<dbReference type="AlphaFoldDB" id="M7N2J6"/>
<sequence>MGKYVYNSILPFVRTNFNGNRLVGDRFTNYPYPDPAPELKTVLKWKLSANPQRNEKKQDRFALRAQFLPGLPDTPGDFLIWLGHASFFIRMSGVQLLIDPLVGSLPLIGRKVPFPIAPAQLQPIDYILISHAHRDHYDTRSLRKLLKHNPTAEVLGPLRISLLLKKLAFSPVCQEAGWYQPYALKKSLKIVFLPAVHWHRRGLFDLNKILWGSFHISNGTSSIFFGGDTAYHKHFRHIADIMGPVDVSLLPIGAYKPEYLMKQAHLNPEEAVMAANHLQSKTLIPMHYGTLDLSDEPLGEPLRWLRQLEAENKLAASLSVLQPGEVFYL</sequence>
<dbReference type="STRING" id="1279009.ADICEAN_01987"/>
<dbReference type="GO" id="GO:0070290">
    <property type="term" value="F:N-acylphosphatidylethanolamine-specific phospholipase D activity"/>
    <property type="evidence" value="ECO:0007669"/>
    <property type="project" value="InterPro"/>
</dbReference>
<dbReference type="Proteomes" id="UP000011910">
    <property type="component" value="Unassembled WGS sequence"/>
</dbReference>
<organism evidence="2 3">
    <name type="scientific">Cesiribacter andamanensis AMV16</name>
    <dbReference type="NCBI Taxonomy" id="1279009"/>
    <lineage>
        <taxon>Bacteria</taxon>
        <taxon>Pseudomonadati</taxon>
        <taxon>Bacteroidota</taxon>
        <taxon>Cytophagia</taxon>
        <taxon>Cytophagales</taxon>
        <taxon>Cesiribacteraceae</taxon>
        <taxon>Cesiribacter</taxon>
    </lineage>
</organism>
<dbReference type="InterPro" id="IPR024884">
    <property type="entry name" value="NAPE-PLD"/>
</dbReference>
<dbReference type="SUPFAM" id="SSF56281">
    <property type="entry name" value="Metallo-hydrolase/oxidoreductase"/>
    <property type="match status" value="1"/>
</dbReference>
<feature type="domain" description="Metallo-beta-lactamase" evidence="1">
    <location>
        <begin position="96"/>
        <end position="288"/>
    </location>
</feature>
<dbReference type="PANTHER" id="PTHR15032">
    <property type="entry name" value="N-ACYL-PHOSPHATIDYLETHANOLAMINE-HYDROLYZING PHOSPHOLIPASE D"/>
    <property type="match status" value="1"/>
</dbReference>
<evidence type="ECO:0000259" key="1">
    <source>
        <dbReference type="Pfam" id="PF12706"/>
    </source>
</evidence>
<keyword evidence="2" id="KW-0378">Hydrolase</keyword>